<evidence type="ECO:0000256" key="1">
    <source>
        <dbReference type="SAM" id="MobiDB-lite"/>
    </source>
</evidence>
<dbReference type="Pfam" id="PF11138">
    <property type="entry name" value="DUF2911"/>
    <property type="match status" value="1"/>
</dbReference>
<dbReference type="PROSITE" id="PS51257">
    <property type="entry name" value="PROKAR_LIPOPROTEIN"/>
    <property type="match status" value="1"/>
</dbReference>
<name>A0A2W7I3K0_9FLAO</name>
<dbReference type="EMBL" id="QKYV01000004">
    <property type="protein sequence ID" value="PZW40779.1"/>
    <property type="molecule type" value="Genomic_DNA"/>
</dbReference>
<accession>A0A2W7I3K0</accession>
<evidence type="ECO:0000313" key="2">
    <source>
        <dbReference type="EMBL" id="PZW40779.1"/>
    </source>
</evidence>
<dbReference type="Proteomes" id="UP000249542">
    <property type="component" value="Unassembled WGS sequence"/>
</dbReference>
<evidence type="ECO:0000313" key="3">
    <source>
        <dbReference type="Proteomes" id="UP000249542"/>
    </source>
</evidence>
<dbReference type="RefSeq" id="WP_111541134.1">
    <property type="nucleotide sequence ID" value="NZ_QKYV01000004.1"/>
</dbReference>
<feature type="compositionally biased region" description="Basic and acidic residues" evidence="1">
    <location>
        <begin position="23"/>
        <end position="44"/>
    </location>
</feature>
<organism evidence="2 3">
    <name type="scientific">Mesonia algae</name>
    <dbReference type="NCBI Taxonomy" id="213248"/>
    <lineage>
        <taxon>Bacteria</taxon>
        <taxon>Pseudomonadati</taxon>
        <taxon>Bacteroidota</taxon>
        <taxon>Flavobacteriia</taxon>
        <taxon>Flavobacteriales</taxon>
        <taxon>Flavobacteriaceae</taxon>
        <taxon>Mesonia</taxon>
    </lineage>
</organism>
<feature type="region of interest" description="Disordered" evidence="1">
    <location>
        <begin position="23"/>
        <end position="47"/>
    </location>
</feature>
<evidence type="ECO:0008006" key="4">
    <source>
        <dbReference type="Google" id="ProtNLM"/>
    </source>
</evidence>
<reference evidence="2 3" key="1">
    <citation type="submission" date="2018-06" db="EMBL/GenBank/DDBJ databases">
        <title>Genomic Encyclopedia of Archaeal and Bacterial Type Strains, Phase II (KMG-II): from individual species to whole genera.</title>
        <authorList>
            <person name="Goeker M."/>
        </authorList>
    </citation>
    <scope>NUCLEOTIDE SEQUENCE [LARGE SCALE GENOMIC DNA]</scope>
    <source>
        <strain evidence="2 3">DSM 15361</strain>
    </source>
</reference>
<dbReference type="InterPro" id="IPR021314">
    <property type="entry name" value="DUF2911"/>
</dbReference>
<gene>
    <name evidence="2" type="ORF">LX95_01847</name>
</gene>
<comment type="caution">
    <text evidence="2">The sequence shown here is derived from an EMBL/GenBank/DDBJ whole genome shotgun (WGS) entry which is preliminary data.</text>
</comment>
<sequence>MKYKILIILLVVAVSGCKNEEKNNTKIETEHNHTQSEPKSENKKTLSPHTSAMAMIGDAHIHIDYSSPGVRDRIIFGGLLAYDQVWQAGAHMATWLETNKDLEIDGKELKAGKYGFFVIPNQEEWTVIFNRNWNQHGKDDYNEKDDVLRFKVTPKISEEIKEHLEYNVNKTTETSGTISMSWEKVTIEFPFEIK</sequence>
<proteinExistence type="predicted"/>
<dbReference type="AlphaFoldDB" id="A0A2W7I3K0"/>
<protein>
    <recommendedName>
        <fullName evidence="4">DUF2911 family protein</fullName>
    </recommendedName>
</protein>
<keyword evidence="3" id="KW-1185">Reference proteome</keyword>